<reference evidence="2" key="2">
    <citation type="submission" date="2024-10" db="UniProtKB">
        <authorList>
            <consortium name="EnsemblProtists"/>
        </authorList>
    </citation>
    <scope>IDENTIFICATION</scope>
</reference>
<feature type="compositionally biased region" description="Pro residues" evidence="1">
    <location>
        <begin position="294"/>
        <end position="352"/>
    </location>
</feature>
<dbReference type="Gene3D" id="2.40.10.10">
    <property type="entry name" value="Trypsin-like serine proteases"/>
    <property type="match status" value="2"/>
</dbReference>
<dbReference type="GO" id="GO:0030041">
    <property type="term" value="P:actin filament polymerization"/>
    <property type="evidence" value="ECO:0007669"/>
    <property type="project" value="TreeGrafter"/>
</dbReference>
<accession>A0A0D3JDK5</accession>
<evidence type="ECO:0000256" key="1">
    <source>
        <dbReference type="SAM" id="MobiDB-lite"/>
    </source>
</evidence>
<feature type="region of interest" description="Disordered" evidence="1">
    <location>
        <begin position="289"/>
        <end position="361"/>
    </location>
</feature>
<proteinExistence type="predicted"/>
<organism evidence="2 3">
    <name type="scientific">Emiliania huxleyi (strain CCMP1516)</name>
    <dbReference type="NCBI Taxonomy" id="280463"/>
    <lineage>
        <taxon>Eukaryota</taxon>
        <taxon>Haptista</taxon>
        <taxon>Haptophyta</taxon>
        <taxon>Prymnesiophyceae</taxon>
        <taxon>Isochrysidales</taxon>
        <taxon>Noelaerhabdaceae</taxon>
        <taxon>Emiliania</taxon>
    </lineage>
</organism>
<dbReference type="KEGG" id="ehx:EMIHUDRAFT_368640"/>
<name>A0A0D3JDK5_EMIH1</name>
<sequence length="361" mass="38160">MTLLALLLSPPAVPVPEIDPPASTGNLVNKAIYGSDSRQEHSAMPPEWTSIGDAVAMIYDTQSNRVFDSQGVFQYEQSLRDKKGDCDGTPLRFSDQPTPGRCTATLIAPNKVATAGHCFKPHLCGRLAFAFGATTDAMVRGTPFAADRLYSCGSVEISVSTGGKDWAVVRLDRSVPDSVASPVRVASTEVAIGTPVMSIGHPDGLPRKYAGDAQVKEVMQSGTDAFRFSTNVDAFVGSSGSGVFDMSGEMVGILINGNRDYDDKGCAITYPQEQGREWATGAKLLLPYSSFPSPLAPSPPPPPPPSPPPPPPPKPPPPPSPPPKPPPPPSPPPKPSPPPPPPPKPSPPPPPKQPRRSFWCF</sequence>
<dbReference type="PANTHER" id="PTHR45691">
    <property type="entry name" value="PROTEIN DIAPHANOUS"/>
    <property type="match status" value="1"/>
</dbReference>
<evidence type="ECO:0000313" key="3">
    <source>
        <dbReference type="Proteomes" id="UP000013827"/>
    </source>
</evidence>
<dbReference type="PRINTS" id="PR01217">
    <property type="entry name" value="PRICHEXTENSN"/>
</dbReference>
<dbReference type="AlphaFoldDB" id="A0A0D3JDK5"/>
<dbReference type="RefSeq" id="XP_005774019.1">
    <property type="nucleotide sequence ID" value="XM_005773962.1"/>
</dbReference>
<dbReference type="InterPro" id="IPR009003">
    <property type="entry name" value="Peptidase_S1_PA"/>
</dbReference>
<dbReference type="GeneID" id="17267135"/>
<dbReference type="Proteomes" id="UP000013827">
    <property type="component" value="Unassembled WGS sequence"/>
</dbReference>
<dbReference type="InterPro" id="IPR043504">
    <property type="entry name" value="Peptidase_S1_PA_chymotrypsin"/>
</dbReference>
<evidence type="ECO:0000313" key="2">
    <source>
        <dbReference type="EnsemblProtists" id="EOD21590"/>
    </source>
</evidence>
<dbReference type="SUPFAM" id="SSF50494">
    <property type="entry name" value="Trypsin-like serine proteases"/>
    <property type="match status" value="1"/>
</dbReference>
<dbReference type="PANTHER" id="PTHR45691:SF6">
    <property type="entry name" value="PROTEIN DIAPHANOUS"/>
    <property type="match status" value="1"/>
</dbReference>
<evidence type="ECO:0008006" key="4">
    <source>
        <dbReference type="Google" id="ProtNLM"/>
    </source>
</evidence>
<dbReference type="PaxDb" id="2903-EOD21590"/>
<dbReference type="HOGENOM" id="CLU_768219_0_0_1"/>
<protein>
    <recommendedName>
        <fullName evidence="4">Serine protease</fullName>
    </recommendedName>
</protein>
<keyword evidence="3" id="KW-1185">Reference proteome</keyword>
<dbReference type="EnsemblProtists" id="EOD21590">
    <property type="protein sequence ID" value="EOD21590"/>
    <property type="gene ID" value="EMIHUDRAFT_368640"/>
</dbReference>
<dbReference type="Pfam" id="PF13365">
    <property type="entry name" value="Trypsin_2"/>
    <property type="match status" value="1"/>
</dbReference>
<dbReference type="GO" id="GO:0005884">
    <property type="term" value="C:actin filament"/>
    <property type="evidence" value="ECO:0007669"/>
    <property type="project" value="TreeGrafter"/>
</dbReference>
<dbReference type="STRING" id="2903.R1E460"/>
<reference evidence="3" key="1">
    <citation type="journal article" date="2013" name="Nature">
        <title>Pan genome of the phytoplankton Emiliania underpins its global distribution.</title>
        <authorList>
            <person name="Read B.A."/>
            <person name="Kegel J."/>
            <person name="Klute M.J."/>
            <person name="Kuo A."/>
            <person name="Lefebvre S.C."/>
            <person name="Maumus F."/>
            <person name="Mayer C."/>
            <person name="Miller J."/>
            <person name="Monier A."/>
            <person name="Salamov A."/>
            <person name="Young J."/>
            <person name="Aguilar M."/>
            <person name="Claverie J.M."/>
            <person name="Frickenhaus S."/>
            <person name="Gonzalez K."/>
            <person name="Herman E.K."/>
            <person name="Lin Y.C."/>
            <person name="Napier J."/>
            <person name="Ogata H."/>
            <person name="Sarno A.F."/>
            <person name="Shmutz J."/>
            <person name="Schroeder D."/>
            <person name="de Vargas C."/>
            <person name="Verret F."/>
            <person name="von Dassow P."/>
            <person name="Valentin K."/>
            <person name="Van de Peer Y."/>
            <person name="Wheeler G."/>
            <person name="Dacks J.B."/>
            <person name="Delwiche C.F."/>
            <person name="Dyhrman S.T."/>
            <person name="Glockner G."/>
            <person name="John U."/>
            <person name="Richards T."/>
            <person name="Worden A.Z."/>
            <person name="Zhang X."/>
            <person name="Grigoriev I.V."/>
            <person name="Allen A.E."/>
            <person name="Bidle K."/>
            <person name="Borodovsky M."/>
            <person name="Bowler C."/>
            <person name="Brownlee C."/>
            <person name="Cock J.M."/>
            <person name="Elias M."/>
            <person name="Gladyshev V.N."/>
            <person name="Groth M."/>
            <person name="Guda C."/>
            <person name="Hadaegh A."/>
            <person name="Iglesias-Rodriguez M.D."/>
            <person name="Jenkins J."/>
            <person name="Jones B.M."/>
            <person name="Lawson T."/>
            <person name="Leese F."/>
            <person name="Lindquist E."/>
            <person name="Lobanov A."/>
            <person name="Lomsadze A."/>
            <person name="Malik S.B."/>
            <person name="Marsh M.E."/>
            <person name="Mackinder L."/>
            <person name="Mock T."/>
            <person name="Mueller-Roeber B."/>
            <person name="Pagarete A."/>
            <person name="Parker M."/>
            <person name="Probert I."/>
            <person name="Quesneville H."/>
            <person name="Raines C."/>
            <person name="Rensing S.A."/>
            <person name="Riano-Pachon D.M."/>
            <person name="Richier S."/>
            <person name="Rokitta S."/>
            <person name="Shiraiwa Y."/>
            <person name="Soanes D.M."/>
            <person name="van der Giezen M."/>
            <person name="Wahlund T.M."/>
            <person name="Williams B."/>
            <person name="Wilson W."/>
            <person name="Wolfe G."/>
            <person name="Wurch L.L."/>
        </authorList>
    </citation>
    <scope>NUCLEOTIDE SEQUENCE</scope>
</reference>
<dbReference type="InterPro" id="IPR051412">
    <property type="entry name" value="Formin_Homology_Diaphanous_sf"/>
</dbReference>